<keyword evidence="1" id="KW-0678">Repressor</keyword>
<evidence type="ECO:0000256" key="3">
    <source>
        <dbReference type="ARBA" id="ARBA00023125"/>
    </source>
</evidence>
<evidence type="ECO:0000256" key="1">
    <source>
        <dbReference type="ARBA" id="ARBA00022491"/>
    </source>
</evidence>
<name>A0A2W0C4I5_9BACL</name>
<organism evidence="7 8">
    <name type="scientific">Paenibacillus illinoisensis</name>
    <dbReference type="NCBI Taxonomy" id="59845"/>
    <lineage>
        <taxon>Bacteria</taxon>
        <taxon>Bacillati</taxon>
        <taxon>Bacillota</taxon>
        <taxon>Bacilli</taxon>
        <taxon>Bacillales</taxon>
        <taxon>Paenibacillaceae</taxon>
        <taxon>Paenibacillus</taxon>
    </lineage>
</organism>
<accession>A0A2W0C4I5</accession>
<dbReference type="OrthoDB" id="9816296at2"/>
<evidence type="ECO:0000259" key="6">
    <source>
        <dbReference type="PROSITE" id="PS50977"/>
    </source>
</evidence>
<evidence type="ECO:0000256" key="4">
    <source>
        <dbReference type="ARBA" id="ARBA00023163"/>
    </source>
</evidence>
<dbReference type="GO" id="GO:0003677">
    <property type="term" value="F:DNA binding"/>
    <property type="evidence" value="ECO:0007669"/>
    <property type="project" value="UniProtKB-UniRule"/>
</dbReference>
<dbReference type="InterPro" id="IPR001647">
    <property type="entry name" value="HTH_TetR"/>
</dbReference>
<proteinExistence type="predicted"/>
<sequence>MPKIVDHEKMKNIIAEATWKIISEKGIHHATSRTIAKEAGLSQGALRHYFAKQESLLAFAMELVKEKVLIRLRNLNARELAPQERIVEYLLELVPTDEQTLLEMEVWFAFVTYGKTQKGFDTNYEDLQNAIKNCIIYLKNEGLLSTTDEEKEQEKLYAFMNGMALNLYLEPDKINRTRSKEMIQDYIHWIIR</sequence>
<dbReference type="PRINTS" id="PR00455">
    <property type="entry name" value="HTHTETR"/>
</dbReference>
<dbReference type="Proteomes" id="UP000247459">
    <property type="component" value="Unassembled WGS sequence"/>
</dbReference>
<protein>
    <submittedName>
        <fullName evidence="7">HTH-type transcriptional regulator PksA</fullName>
    </submittedName>
</protein>
<evidence type="ECO:0000256" key="2">
    <source>
        <dbReference type="ARBA" id="ARBA00023015"/>
    </source>
</evidence>
<dbReference type="PROSITE" id="PS50977">
    <property type="entry name" value="HTH_TETR_2"/>
    <property type="match status" value="1"/>
</dbReference>
<dbReference type="Pfam" id="PF00440">
    <property type="entry name" value="TetR_N"/>
    <property type="match status" value="1"/>
</dbReference>
<gene>
    <name evidence="7" type="ORF">PIL02S_05143</name>
</gene>
<keyword evidence="4" id="KW-0804">Transcription</keyword>
<dbReference type="EMBL" id="PRLG01000028">
    <property type="protein sequence ID" value="PYY26967.1"/>
    <property type="molecule type" value="Genomic_DNA"/>
</dbReference>
<evidence type="ECO:0000313" key="7">
    <source>
        <dbReference type="EMBL" id="PYY26967.1"/>
    </source>
</evidence>
<reference evidence="7 8" key="1">
    <citation type="submission" date="2018-01" db="EMBL/GenBank/DDBJ databases">
        <title>Genome sequence of the PGP bacterium Paenibacillus illinoisensis E3.</title>
        <authorList>
            <person name="Rolli E."/>
            <person name="Marasco R."/>
            <person name="Bessem C."/>
            <person name="Michoud G."/>
            <person name="Gaiarsa S."/>
            <person name="Borin S."/>
            <person name="Daffonchio D."/>
        </authorList>
    </citation>
    <scope>NUCLEOTIDE SEQUENCE [LARGE SCALE GENOMIC DNA]</scope>
    <source>
        <strain evidence="7 8">E3</strain>
    </source>
</reference>
<feature type="domain" description="HTH tetR-type" evidence="6">
    <location>
        <begin position="8"/>
        <end position="68"/>
    </location>
</feature>
<feature type="DNA-binding region" description="H-T-H motif" evidence="5">
    <location>
        <begin position="31"/>
        <end position="50"/>
    </location>
</feature>
<dbReference type="RefSeq" id="WP_110821930.1">
    <property type="nucleotide sequence ID" value="NZ_PRLG01000028.1"/>
</dbReference>
<dbReference type="Pfam" id="PF13977">
    <property type="entry name" value="TetR_C_6"/>
    <property type="match status" value="1"/>
</dbReference>
<dbReference type="InterPro" id="IPR036271">
    <property type="entry name" value="Tet_transcr_reg_TetR-rel_C_sf"/>
</dbReference>
<evidence type="ECO:0000256" key="5">
    <source>
        <dbReference type="PROSITE-ProRule" id="PRU00335"/>
    </source>
</evidence>
<dbReference type="AlphaFoldDB" id="A0A2W0C4I5"/>
<dbReference type="InterPro" id="IPR039538">
    <property type="entry name" value="BetI_C"/>
</dbReference>
<evidence type="ECO:0000313" key="8">
    <source>
        <dbReference type="Proteomes" id="UP000247459"/>
    </source>
</evidence>
<keyword evidence="3 5" id="KW-0238">DNA-binding</keyword>
<comment type="caution">
    <text evidence="7">The sequence shown here is derived from an EMBL/GenBank/DDBJ whole genome shotgun (WGS) entry which is preliminary data.</text>
</comment>
<dbReference type="InterPro" id="IPR009057">
    <property type="entry name" value="Homeodomain-like_sf"/>
</dbReference>
<dbReference type="SUPFAM" id="SSF48498">
    <property type="entry name" value="Tetracyclin repressor-like, C-terminal domain"/>
    <property type="match status" value="1"/>
</dbReference>
<dbReference type="SUPFAM" id="SSF46689">
    <property type="entry name" value="Homeodomain-like"/>
    <property type="match status" value="1"/>
</dbReference>
<dbReference type="Gene3D" id="1.10.357.10">
    <property type="entry name" value="Tetracycline Repressor, domain 2"/>
    <property type="match status" value="1"/>
</dbReference>
<keyword evidence="2" id="KW-0805">Transcription regulation</keyword>